<dbReference type="EMBL" id="WIXE01007384">
    <property type="protein sequence ID" value="KAK5980460.1"/>
    <property type="molecule type" value="Genomic_DNA"/>
</dbReference>
<keyword evidence="3" id="KW-1185">Reference proteome</keyword>
<dbReference type="PANTHER" id="PTHR23208:SF36">
    <property type="entry name" value="LYSOZYME-RELATED"/>
    <property type="match status" value="1"/>
</dbReference>
<gene>
    <name evidence="2" type="ORF">GCK32_007056</name>
</gene>
<dbReference type="GO" id="GO:0045087">
    <property type="term" value="P:innate immune response"/>
    <property type="evidence" value="ECO:0007669"/>
    <property type="project" value="TreeGrafter"/>
</dbReference>
<sequence>MLPFFLIGSAAAILTNVSEPLPVQPDNYGYAYAVDFSAQGSASVFSCLKASRYDTVFLRVYDPRGWGQFDVSAVSNIRQAFSARLGVEVYMTPRLQGTK</sequence>
<keyword evidence="1" id="KW-0732">Signal</keyword>
<comment type="caution">
    <text evidence="2">The sequence shown here is derived from an EMBL/GenBank/DDBJ whole genome shotgun (WGS) entry which is preliminary data.</text>
</comment>
<dbReference type="PANTHER" id="PTHR23208">
    <property type="entry name" value="LYSOZYME PROTEIN"/>
    <property type="match status" value="1"/>
</dbReference>
<dbReference type="InterPro" id="IPR051595">
    <property type="entry name" value="GH25_Enzymes"/>
</dbReference>
<feature type="non-terminal residue" evidence="2">
    <location>
        <position position="99"/>
    </location>
</feature>
<feature type="chain" id="PRO_5043024368" evidence="1">
    <location>
        <begin position="21"/>
        <end position="99"/>
    </location>
</feature>
<dbReference type="GO" id="GO:0007165">
    <property type="term" value="P:signal transduction"/>
    <property type="evidence" value="ECO:0007669"/>
    <property type="project" value="TreeGrafter"/>
</dbReference>
<dbReference type="InterPro" id="IPR017853">
    <property type="entry name" value="GH"/>
</dbReference>
<protein>
    <submittedName>
        <fullName evidence="2">Uncharacterized protein</fullName>
    </submittedName>
</protein>
<dbReference type="Proteomes" id="UP001331761">
    <property type="component" value="Unassembled WGS sequence"/>
</dbReference>
<evidence type="ECO:0000256" key="1">
    <source>
        <dbReference type="SAM" id="SignalP"/>
    </source>
</evidence>
<accession>A0AAN8FLC2</accession>
<feature type="signal peptide" evidence="1">
    <location>
        <begin position="1"/>
        <end position="20"/>
    </location>
</feature>
<evidence type="ECO:0000313" key="2">
    <source>
        <dbReference type="EMBL" id="KAK5980460.1"/>
    </source>
</evidence>
<organism evidence="2 3">
    <name type="scientific">Trichostrongylus colubriformis</name>
    <name type="common">Black scour worm</name>
    <dbReference type="NCBI Taxonomy" id="6319"/>
    <lineage>
        <taxon>Eukaryota</taxon>
        <taxon>Metazoa</taxon>
        <taxon>Ecdysozoa</taxon>
        <taxon>Nematoda</taxon>
        <taxon>Chromadorea</taxon>
        <taxon>Rhabditida</taxon>
        <taxon>Rhabditina</taxon>
        <taxon>Rhabditomorpha</taxon>
        <taxon>Strongyloidea</taxon>
        <taxon>Trichostrongylidae</taxon>
        <taxon>Trichostrongylus</taxon>
    </lineage>
</organism>
<reference evidence="2 3" key="1">
    <citation type="submission" date="2019-10" db="EMBL/GenBank/DDBJ databases">
        <title>Assembly and Annotation for the nematode Trichostrongylus colubriformis.</title>
        <authorList>
            <person name="Martin J."/>
        </authorList>
    </citation>
    <scope>NUCLEOTIDE SEQUENCE [LARGE SCALE GENOMIC DNA]</scope>
    <source>
        <strain evidence="2">G859</strain>
        <tissue evidence="2">Whole worm</tissue>
    </source>
</reference>
<dbReference type="SUPFAM" id="SSF51445">
    <property type="entry name" value="(Trans)glycosidases"/>
    <property type="match status" value="1"/>
</dbReference>
<dbReference type="AlphaFoldDB" id="A0AAN8FLC2"/>
<evidence type="ECO:0000313" key="3">
    <source>
        <dbReference type="Proteomes" id="UP001331761"/>
    </source>
</evidence>
<name>A0AAN8FLC2_TRICO</name>
<proteinExistence type="predicted"/>